<protein>
    <submittedName>
        <fullName evidence="1">Uncharacterized protein</fullName>
    </submittedName>
</protein>
<evidence type="ECO:0000313" key="1">
    <source>
        <dbReference type="EMBL" id="MBB6201815.1"/>
    </source>
</evidence>
<accession>A0AAW3UT55</accession>
<comment type="caution">
    <text evidence="1">The sequence shown here is derived from an EMBL/GenBank/DDBJ whole genome shotgun (WGS) entry which is preliminary data.</text>
</comment>
<gene>
    <name evidence="1" type="ORF">GGD69_002668</name>
</gene>
<dbReference type="Proteomes" id="UP000518681">
    <property type="component" value="Unassembled WGS sequence"/>
</dbReference>
<proteinExistence type="predicted"/>
<dbReference type="AlphaFoldDB" id="A0AAW3UT55"/>
<dbReference type="EMBL" id="JACIIK010000004">
    <property type="protein sequence ID" value="MBB6201815.1"/>
    <property type="molecule type" value="Genomic_DNA"/>
</dbReference>
<dbReference type="GeneID" id="66521118"/>
<name>A0AAW3UT55_9BURK</name>
<dbReference type="RefSeq" id="WP_149029728.1">
    <property type="nucleotide sequence ID" value="NZ_CP010027.1"/>
</dbReference>
<reference evidence="1 2" key="1">
    <citation type="submission" date="2020-08" db="EMBL/GenBank/DDBJ databases">
        <title>Genomic Encyclopedia of Type Strains, Phase IV (KMG-V): Genome sequencing to study the core and pangenomes of soil and plant-associated prokaryotes.</title>
        <authorList>
            <person name="Whitman W."/>
        </authorList>
    </citation>
    <scope>NUCLEOTIDE SEQUENCE [LARGE SCALE GENOMIC DNA]</scope>
    <source>
        <strain evidence="1 2">SEMIA 4013</strain>
    </source>
</reference>
<organism evidence="1 2">
    <name type="scientific">Paraburkholderia fungorum</name>
    <dbReference type="NCBI Taxonomy" id="134537"/>
    <lineage>
        <taxon>Bacteria</taxon>
        <taxon>Pseudomonadati</taxon>
        <taxon>Pseudomonadota</taxon>
        <taxon>Betaproteobacteria</taxon>
        <taxon>Burkholderiales</taxon>
        <taxon>Burkholderiaceae</taxon>
        <taxon>Paraburkholderia</taxon>
    </lineage>
</organism>
<evidence type="ECO:0000313" key="2">
    <source>
        <dbReference type="Proteomes" id="UP000518681"/>
    </source>
</evidence>
<sequence length="112" mass="12586">MLKALPRRACRLFVARFAAHFVKPGTIAFFAARLRPGLITAIRRPFPSVFWVAKSATVLNQLSSRFSKINLYRAELNLLQMPDFQAISHLSLLQRSDPITSGILNAVAYTQL</sequence>